<dbReference type="PROSITE" id="PS50937">
    <property type="entry name" value="HTH_MERR_2"/>
    <property type="match status" value="1"/>
</dbReference>
<dbReference type="NCBIfam" id="TIGR01853">
    <property type="entry name" value="lipid_A_lpxD"/>
    <property type="match status" value="1"/>
</dbReference>
<comment type="caution">
    <text evidence="9">The sequence shown here is derived from an EMBL/GenBank/DDBJ whole genome shotgun (WGS) entry which is preliminary data.</text>
</comment>
<comment type="catalytic activity">
    <reaction evidence="7">
        <text>a UDP-3-O-[(3R)-3-hydroxyacyl]-alpha-D-glucosamine + a (3R)-hydroxyacyl-[ACP] = a UDP-2-N,3-O-bis[(3R)-3-hydroxyacyl]-alpha-D-glucosamine + holo-[ACP] + H(+)</text>
        <dbReference type="Rhea" id="RHEA:53836"/>
        <dbReference type="Rhea" id="RHEA-COMP:9685"/>
        <dbReference type="Rhea" id="RHEA-COMP:9945"/>
        <dbReference type="ChEBI" id="CHEBI:15378"/>
        <dbReference type="ChEBI" id="CHEBI:64479"/>
        <dbReference type="ChEBI" id="CHEBI:78827"/>
        <dbReference type="ChEBI" id="CHEBI:137740"/>
        <dbReference type="ChEBI" id="CHEBI:137748"/>
        <dbReference type="EC" id="2.3.1.191"/>
    </reaction>
</comment>
<dbReference type="SUPFAM" id="SSF51161">
    <property type="entry name" value="Trimeric LpxA-like enzymes"/>
    <property type="match status" value="1"/>
</dbReference>
<dbReference type="PANTHER" id="PTHR43378">
    <property type="entry name" value="UDP-3-O-ACYLGLUCOSAMINE N-ACYLTRANSFERASE"/>
    <property type="match status" value="1"/>
</dbReference>
<keyword evidence="5 7" id="KW-0443">Lipid metabolism</keyword>
<dbReference type="InterPro" id="IPR007691">
    <property type="entry name" value="LpxD"/>
</dbReference>
<proteinExistence type="inferred from homology"/>
<dbReference type="InterPro" id="IPR056729">
    <property type="entry name" value="GMPPB_C"/>
</dbReference>
<dbReference type="InterPro" id="IPR020573">
    <property type="entry name" value="UDP_GlcNAc_AcTrfase_non-rep"/>
</dbReference>
<evidence type="ECO:0000256" key="4">
    <source>
        <dbReference type="ARBA" id="ARBA00022737"/>
    </source>
</evidence>
<dbReference type="EC" id="2.3.1.191" evidence="7"/>
<dbReference type="GO" id="GO:0016410">
    <property type="term" value="F:N-acyltransferase activity"/>
    <property type="evidence" value="ECO:0007669"/>
    <property type="project" value="InterPro"/>
</dbReference>
<feature type="domain" description="HTH merR-type" evidence="8">
    <location>
        <begin position="1"/>
        <end position="14"/>
    </location>
</feature>
<dbReference type="CDD" id="cd03352">
    <property type="entry name" value="LbH_LpxD"/>
    <property type="match status" value="1"/>
</dbReference>
<dbReference type="GO" id="GO:0103118">
    <property type="term" value="F:UDP-3-O-[(3R)-3-hydroxyacyl]-glucosamine N-acyltransferase activity"/>
    <property type="evidence" value="ECO:0007669"/>
    <property type="project" value="UniProtKB-EC"/>
</dbReference>
<accession>A0A1R1MM00</accession>
<dbReference type="UniPathway" id="UPA00973"/>
<evidence type="ECO:0000313" key="10">
    <source>
        <dbReference type="Proteomes" id="UP000187408"/>
    </source>
</evidence>
<dbReference type="Pfam" id="PF04613">
    <property type="entry name" value="LpxD"/>
    <property type="match status" value="1"/>
</dbReference>
<keyword evidence="3 7" id="KW-0808">Transferase</keyword>
<evidence type="ECO:0000313" key="9">
    <source>
        <dbReference type="EMBL" id="OMH40835.1"/>
    </source>
</evidence>
<dbReference type="AlphaFoldDB" id="A0A1R1MM00"/>
<organism evidence="9 10">
    <name type="scientific">Desulfurobacterium indicum</name>
    <dbReference type="NCBI Taxonomy" id="1914305"/>
    <lineage>
        <taxon>Bacteria</taxon>
        <taxon>Pseudomonadati</taxon>
        <taxon>Aquificota</taxon>
        <taxon>Aquificia</taxon>
        <taxon>Desulfurobacteriales</taxon>
        <taxon>Desulfurobacteriaceae</taxon>
        <taxon>Desulfurobacterium</taxon>
    </lineage>
</organism>
<keyword evidence="1 7" id="KW-0444">Lipid biosynthesis</keyword>
<dbReference type="InterPro" id="IPR011004">
    <property type="entry name" value="Trimer_LpxA-like_sf"/>
</dbReference>
<dbReference type="PANTHER" id="PTHR43378:SF2">
    <property type="entry name" value="UDP-3-O-ACYLGLUCOSAMINE N-ACYLTRANSFERASE 1, MITOCHONDRIAL-RELATED"/>
    <property type="match status" value="1"/>
</dbReference>
<feature type="active site" description="Proton acceptor" evidence="7">
    <location>
        <position position="238"/>
    </location>
</feature>
<keyword evidence="6 7" id="KW-0012">Acyltransferase</keyword>
<evidence type="ECO:0000256" key="3">
    <source>
        <dbReference type="ARBA" id="ARBA00022679"/>
    </source>
</evidence>
<protein>
    <recommendedName>
        <fullName evidence="7">UDP-3-O-acylglucosamine N-acyltransferase</fullName>
        <ecNumber evidence="7">2.3.1.191</ecNumber>
    </recommendedName>
</protein>
<name>A0A1R1MM00_9BACT</name>
<keyword evidence="4 7" id="KW-0677">Repeat</keyword>
<dbReference type="GO" id="GO:0006355">
    <property type="term" value="P:regulation of DNA-templated transcription"/>
    <property type="evidence" value="ECO:0007669"/>
    <property type="project" value="InterPro"/>
</dbReference>
<dbReference type="NCBIfam" id="NF002060">
    <property type="entry name" value="PRK00892.1"/>
    <property type="match status" value="1"/>
</dbReference>
<comment type="pathway">
    <text evidence="7">Bacterial outer membrane biogenesis; LPS lipid A biosynthesis.</text>
</comment>
<evidence type="ECO:0000259" key="8">
    <source>
        <dbReference type="PROSITE" id="PS50937"/>
    </source>
</evidence>
<evidence type="ECO:0000256" key="6">
    <source>
        <dbReference type="ARBA" id="ARBA00023315"/>
    </source>
</evidence>
<dbReference type="RefSeq" id="WP_076712699.1">
    <property type="nucleotide sequence ID" value="NZ_MOEN01000008.1"/>
</dbReference>
<dbReference type="STRING" id="1914305.BLW93_03355"/>
<evidence type="ECO:0000256" key="7">
    <source>
        <dbReference type="HAMAP-Rule" id="MF_00523"/>
    </source>
</evidence>
<dbReference type="Gene3D" id="3.40.1390.10">
    <property type="entry name" value="MurE/MurF, N-terminal domain"/>
    <property type="match status" value="1"/>
</dbReference>
<evidence type="ECO:0000256" key="2">
    <source>
        <dbReference type="ARBA" id="ARBA00022556"/>
    </source>
</evidence>
<comment type="function">
    <text evidence="7">Catalyzes the N-acylation of UDP-3-O-acylglucosamine using 3-hydroxyacyl-ACP as the acyl donor. Is involved in the biosynthesis of lipid A, a phosphorylated glycolipid that anchors the lipopolysaccharide to the outer membrane of the cell.</text>
</comment>
<dbReference type="InterPro" id="IPR000551">
    <property type="entry name" value="MerR-type_HTH_dom"/>
</dbReference>
<comment type="similarity">
    <text evidence="7">Belongs to the transferase hexapeptide repeat family. LpxD subfamily.</text>
</comment>
<evidence type="ECO:0000256" key="5">
    <source>
        <dbReference type="ARBA" id="ARBA00023098"/>
    </source>
</evidence>
<dbReference type="Pfam" id="PF00132">
    <property type="entry name" value="Hexapep"/>
    <property type="match status" value="1"/>
</dbReference>
<dbReference type="GO" id="GO:0016020">
    <property type="term" value="C:membrane"/>
    <property type="evidence" value="ECO:0007669"/>
    <property type="project" value="GOC"/>
</dbReference>
<dbReference type="HAMAP" id="MF_00523">
    <property type="entry name" value="LpxD"/>
    <property type="match status" value="1"/>
</dbReference>
<gene>
    <name evidence="7" type="primary">lpxD</name>
    <name evidence="9" type="ORF">BLW93_03355</name>
</gene>
<sequence>MGISIKEIAEIIGCTIKGNPDIEIKGINEIQKAKEGELTFLSNPKYEKFLNTTNASAVIVGKEYDVPITQLICEEPYVAFTKVLSILIKKPLPEPKISETATIDETATIGNNVYIGDHVSIGKNCRIGNNVKIYPGVVIGDHCEIGDNSIIFANVTIYHDIKIGKNVRIHSGTVIGSDGFGYAFSKKEMKIYKVPQVGRVIIGNDVEIGANTTIDRGTIGDTIIGDGTKIDNLVQIAHNDKIGKNCFIVSQVGISGSTEIGDNVTLAGQVGVAGHIKIGSNITVGAKSGVTKSITKPGIYAGFPVKDFRTWRKTEALINRLPEIYERIKSLLSSKEKKG</sequence>
<dbReference type="Gene3D" id="2.160.10.10">
    <property type="entry name" value="Hexapeptide repeat proteins"/>
    <property type="match status" value="1"/>
</dbReference>
<dbReference type="InterPro" id="IPR001451">
    <property type="entry name" value="Hexapep"/>
</dbReference>
<keyword evidence="2 7" id="KW-0441">Lipid A biosynthesis</keyword>
<keyword evidence="10" id="KW-1185">Reference proteome</keyword>
<dbReference type="Pfam" id="PF25087">
    <property type="entry name" value="GMPPB_C"/>
    <property type="match status" value="1"/>
</dbReference>
<reference evidence="9 10" key="1">
    <citation type="submission" date="2016-10" db="EMBL/GenBank/DDBJ databases">
        <title>Genome sequence of a sulfur-reducing bacterium Desulfurobacterium indicum K6013.</title>
        <authorList>
            <person name="Cao J."/>
            <person name="Shao Z."/>
            <person name="Alain K."/>
            <person name="Jebbar M."/>
        </authorList>
    </citation>
    <scope>NUCLEOTIDE SEQUENCE [LARGE SCALE GENOMIC DNA]</scope>
    <source>
        <strain evidence="9 10">K6013</strain>
    </source>
</reference>
<dbReference type="Proteomes" id="UP000187408">
    <property type="component" value="Unassembled WGS sequence"/>
</dbReference>
<dbReference type="GO" id="GO:0003677">
    <property type="term" value="F:DNA binding"/>
    <property type="evidence" value="ECO:0007669"/>
    <property type="project" value="InterPro"/>
</dbReference>
<comment type="subunit">
    <text evidence="7">Homotrimer.</text>
</comment>
<dbReference type="EMBL" id="MOEN01000008">
    <property type="protein sequence ID" value="OMH40835.1"/>
    <property type="molecule type" value="Genomic_DNA"/>
</dbReference>
<evidence type="ECO:0000256" key="1">
    <source>
        <dbReference type="ARBA" id="ARBA00022516"/>
    </source>
</evidence>
<dbReference type="GO" id="GO:0009245">
    <property type="term" value="P:lipid A biosynthetic process"/>
    <property type="evidence" value="ECO:0007669"/>
    <property type="project" value="UniProtKB-UniRule"/>
</dbReference>